<evidence type="ECO:0000256" key="5">
    <source>
        <dbReference type="ARBA" id="ARBA00022989"/>
    </source>
</evidence>
<comment type="caution">
    <text evidence="9">The sequence shown here is derived from an EMBL/GenBank/DDBJ whole genome shotgun (WGS) entry which is preliminary data.</text>
</comment>
<dbReference type="PROSITE" id="PS50928">
    <property type="entry name" value="ABC_TM1"/>
    <property type="match status" value="1"/>
</dbReference>
<evidence type="ECO:0000313" key="10">
    <source>
        <dbReference type="Proteomes" id="UP000007374"/>
    </source>
</evidence>
<dbReference type="PANTHER" id="PTHR43386:SF25">
    <property type="entry name" value="PEPTIDE ABC TRANSPORTER PERMEASE PROTEIN"/>
    <property type="match status" value="1"/>
</dbReference>
<comment type="subcellular location">
    <subcellularLocation>
        <location evidence="1 7">Cell membrane</location>
        <topology evidence="1 7">Multi-pass membrane protein</topology>
    </subcellularLocation>
</comment>
<evidence type="ECO:0000256" key="1">
    <source>
        <dbReference type="ARBA" id="ARBA00004651"/>
    </source>
</evidence>
<dbReference type="eggNOG" id="COG1173">
    <property type="taxonomic scope" value="Bacteria"/>
</dbReference>
<comment type="similarity">
    <text evidence="7">Belongs to the binding-protein-dependent transport system permease family.</text>
</comment>
<dbReference type="CDD" id="cd06261">
    <property type="entry name" value="TM_PBP2"/>
    <property type="match status" value="1"/>
</dbReference>
<evidence type="ECO:0000256" key="3">
    <source>
        <dbReference type="ARBA" id="ARBA00022475"/>
    </source>
</evidence>
<dbReference type="SUPFAM" id="SSF161098">
    <property type="entry name" value="MetI-like"/>
    <property type="match status" value="1"/>
</dbReference>
<dbReference type="InterPro" id="IPR050366">
    <property type="entry name" value="BP-dependent_transpt_permease"/>
</dbReference>
<dbReference type="GO" id="GO:0055085">
    <property type="term" value="P:transmembrane transport"/>
    <property type="evidence" value="ECO:0007669"/>
    <property type="project" value="InterPro"/>
</dbReference>
<evidence type="ECO:0000256" key="4">
    <source>
        <dbReference type="ARBA" id="ARBA00022692"/>
    </source>
</evidence>
<proteinExistence type="inferred from homology"/>
<evidence type="ECO:0000256" key="2">
    <source>
        <dbReference type="ARBA" id="ARBA00022448"/>
    </source>
</evidence>
<gene>
    <name evidence="9" type="ORF">NA8A_03775</name>
</gene>
<feature type="transmembrane region" description="Helical" evidence="7">
    <location>
        <begin position="125"/>
        <end position="144"/>
    </location>
</feature>
<organism evidence="9 10">
    <name type="scientific">Nitratireductor indicus C115</name>
    <dbReference type="NCBI Taxonomy" id="1231190"/>
    <lineage>
        <taxon>Bacteria</taxon>
        <taxon>Pseudomonadati</taxon>
        <taxon>Pseudomonadota</taxon>
        <taxon>Alphaproteobacteria</taxon>
        <taxon>Hyphomicrobiales</taxon>
        <taxon>Phyllobacteriaceae</taxon>
        <taxon>Nitratireductor</taxon>
    </lineage>
</organism>
<dbReference type="InterPro" id="IPR035906">
    <property type="entry name" value="MetI-like_sf"/>
</dbReference>
<evidence type="ECO:0000256" key="6">
    <source>
        <dbReference type="ARBA" id="ARBA00023136"/>
    </source>
</evidence>
<reference evidence="9 10" key="1">
    <citation type="journal article" date="2012" name="J. Bacteriol.">
        <title>Genome Sequence of Nitratireductor indicus Type Strain C115.</title>
        <authorList>
            <person name="Lai Q."/>
            <person name="Li G."/>
            <person name="Yu Z."/>
            <person name="Shao Z."/>
        </authorList>
    </citation>
    <scope>NUCLEOTIDE SEQUENCE [LARGE SCALE GENOMIC DNA]</scope>
    <source>
        <strain evidence="9 10">C115</strain>
    </source>
</reference>
<dbReference type="EMBL" id="AMSI01000002">
    <property type="protein sequence ID" value="EKF43897.1"/>
    <property type="molecule type" value="Genomic_DNA"/>
</dbReference>
<dbReference type="GO" id="GO:0005886">
    <property type="term" value="C:plasma membrane"/>
    <property type="evidence" value="ECO:0007669"/>
    <property type="project" value="UniProtKB-SubCell"/>
</dbReference>
<feature type="transmembrane region" description="Helical" evidence="7">
    <location>
        <begin position="26"/>
        <end position="46"/>
    </location>
</feature>
<name>K2PS46_9HYPH</name>
<feature type="transmembrane region" description="Helical" evidence="7">
    <location>
        <begin position="250"/>
        <end position="275"/>
    </location>
</feature>
<keyword evidence="5 7" id="KW-1133">Transmembrane helix</keyword>
<accession>K2PS46</accession>
<protein>
    <submittedName>
        <fullName evidence="9">Peptide ABC transporter permease</fullName>
    </submittedName>
</protein>
<dbReference type="OrthoDB" id="9812701at2"/>
<keyword evidence="10" id="KW-1185">Reference proteome</keyword>
<dbReference type="STRING" id="721133.SAMN05216176_101561"/>
<sequence length="290" mass="30813">MSIDPTLHENPDEPHFLKTALTDRSFAIGSCITLLIAAMALLSFLWTPYDITVLTVADKLQGLSLAHPFGTDHLGRDILSMIMIGARNSIAVAIVAVGIGMGVGVPLGCWAAARGGLVDEVLMRFNDLVFAFPALLSAIMITAIFGPGAVNAIIAIGIFNVPVFARVARAGALSVWPREFILAARAAGKGKFLISVEHILPNIVALLLVQGTIQFALGILAEAGLSYLGLGAQPPMPSWGRMLFEAQTRMIVAPHLALFPGLAIVVTVLGLNLLGDGLRDLLDPRLRRER</sequence>
<dbReference type="PATRIC" id="fig|1231190.3.peg.791"/>
<keyword evidence="4 7" id="KW-0812">Transmembrane</keyword>
<keyword evidence="6 7" id="KW-0472">Membrane</keyword>
<dbReference type="Gene3D" id="1.10.3720.10">
    <property type="entry name" value="MetI-like"/>
    <property type="match status" value="1"/>
</dbReference>
<feature type="transmembrane region" description="Helical" evidence="7">
    <location>
        <begin position="90"/>
        <end position="113"/>
    </location>
</feature>
<keyword evidence="2 7" id="KW-0813">Transport</keyword>
<evidence type="ECO:0000313" key="9">
    <source>
        <dbReference type="EMBL" id="EKF43897.1"/>
    </source>
</evidence>
<evidence type="ECO:0000259" key="8">
    <source>
        <dbReference type="PROSITE" id="PS50928"/>
    </source>
</evidence>
<dbReference type="PANTHER" id="PTHR43386">
    <property type="entry name" value="OLIGOPEPTIDE TRANSPORT SYSTEM PERMEASE PROTEIN APPC"/>
    <property type="match status" value="1"/>
</dbReference>
<feature type="domain" description="ABC transmembrane type-1" evidence="8">
    <location>
        <begin position="86"/>
        <end position="275"/>
    </location>
</feature>
<dbReference type="InterPro" id="IPR000515">
    <property type="entry name" value="MetI-like"/>
</dbReference>
<feature type="transmembrane region" description="Helical" evidence="7">
    <location>
        <begin position="199"/>
        <end position="230"/>
    </location>
</feature>
<dbReference type="Proteomes" id="UP000007374">
    <property type="component" value="Unassembled WGS sequence"/>
</dbReference>
<evidence type="ECO:0000256" key="7">
    <source>
        <dbReference type="RuleBase" id="RU363032"/>
    </source>
</evidence>
<dbReference type="Pfam" id="PF00528">
    <property type="entry name" value="BPD_transp_1"/>
    <property type="match status" value="1"/>
</dbReference>
<dbReference type="RefSeq" id="WP_009756032.1">
    <property type="nucleotide sequence ID" value="NZ_AMSI01000002.1"/>
</dbReference>
<dbReference type="AlphaFoldDB" id="K2PS46"/>
<keyword evidence="3" id="KW-1003">Cell membrane</keyword>